<dbReference type="SMART" id="SM00052">
    <property type="entry name" value="EAL"/>
    <property type="match status" value="1"/>
</dbReference>
<protein>
    <submittedName>
        <fullName evidence="4">Diguanylate phosphodiesterase</fullName>
    </submittedName>
</protein>
<dbReference type="InterPro" id="IPR001633">
    <property type="entry name" value="EAL_dom"/>
</dbReference>
<dbReference type="AlphaFoldDB" id="A0A4V1L3P0"/>
<feature type="domain" description="Response regulatory" evidence="2">
    <location>
        <begin position="24"/>
        <end position="143"/>
    </location>
</feature>
<dbReference type="CDD" id="cd01948">
    <property type="entry name" value="EAL"/>
    <property type="match status" value="1"/>
</dbReference>
<dbReference type="PANTHER" id="PTHR33121">
    <property type="entry name" value="CYCLIC DI-GMP PHOSPHODIESTERASE PDEF"/>
    <property type="match status" value="1"/>
</dbReference>
<evidence type="ECO:0000313" key="5">
    <source>
        <dbReference type="Proteomes" id="UP000289546"/>
    </source>
</evidence>
<gene>
    <name evidence="4" type="ORF">XH99_00760</name>
</gene>
<dbReference type="EMBL" id="LBJQ01000003">
    <property type="protein sequence ID" value="RXH38644.1"/>
    <property type="molecule type" value="Genomic_DNA"/>
</dbReference>
<proteinExistence type="predicted"/>
<evidence type="ECO:0000313" key="4">
    <source>
        <dbReference type="EMBL" id="RXH38644.1"/>
    </source>
</evidence>
<evidence type="ECO:0000259" key="2">
    <source>
        <dbReference type="PROSITE" id="PS50110"/>
    </source>
</evidence>
<dbReference type="PANTHER" id="PTHR33121:SF70">
    <property type="entry name" value="SIGNALING PROTEIN YKOW"/>
    <property type="match status" value="1"/>
</dbReference>
<accession>A0A4V1L3P0</accession>
<dbReference type="SUPFAM" id="SSF141868">
    <property type="entry name" value="EAL domain-like"/>
    <property type="match status" value="1"/>
</dbReference>
<dbReference type="PROSITE" id="PS50110">
    <property type="entry name" value="RESPONSE_REGULATORY"/>
    <property type="match status" value="1"/>
</dbReference>
<dbReference type="PROSITE" id="PS50883">
    <property type="entry name" value="EAL"/>
    <property type="match status" value="1"/>
</dbReference>
<comment type="caution">
    <text evidence="1">Lacks conserved residue(s) required for the propagation of feature annotation.</text>
</comment>
<organism evidence="4 5">
    <name type="scientific">Bradyrhizobium nanningense</name>
    <dbReference type="NCBI Taxonomy" id="1325118"/>
    <lineage>
        <taxon>Bacteria</taxon>
        <taxon>Pseudomonadati</taxon>
        <taxon>Pseudomonadota</taxon>
        <taxon>Alphaproteobacteria</taxon>
        <taxon>Hyphomicrobiales</taxon>
        <taxon>Nitrobacteraceae</taxon>
        <taxon>Bradyrhizobium</taxon>
    </lineage>
</organism>
<dbReference type="GO" id="GO:0071111">
    <property type="term" value="F:cyclic-guanylate-specific phosphodiesterase activity"/>
    <property type="evidence" value="ECO:0007669"/>
    <property type="project" value="InterPro"/>
</dbReference>
<dbReference type="Pfam" id="PF00563">
    <property type="entry name" value="EAL"/>
    <property type="match status" value="1"/>
</dbReference>
<evidence type="ECO:0000256" key="1">
    <source>
        <dbReference type="PROSITE-ProRule" id="PRU00169"/>
    </source>
</evidence>
<dbReference type="GO" id="GO:0000160">
    <property type="term" value="P:phosphorelay signal transduction system"/>
    <property type="evidence" value="ECO:0007669"/>
    <property type="project" value="InterPro"/>
</dbReference>
<feature type="domain" description="EAL" evidence="3">
    <location>
        <begin position="148"/>
        <end position="399"/>
    </location>
</feature>
<dbReference type="Proteomes" id="UP000289546">
    <property type="component" value="Unassembled WGS sequence"/>
</dbReference>
<evidence type="ECO:0000259" key="3">
    <source>
        <dbReference type="PROSITE" id="PS50883"/>
    </source>
</evidence>
<dbReference type="InterPro" id="IPR001789">
    <property type="entry name" value="Sig_transdc_resp-reg_receiver"/>
</dbReference>
<reference evidence="4 5" key="1">
    <citation type="submission" date="2015-04" db="EMBL/GenBank/DDBJ databases">
        <title>Comparative genomics of rhizobia nodulating Arachis hypogaea in China.</title>
        <authorList>
            <person name="Li Y."/>
        </authorList>
    </citation>
    <scope>NUCLEOTIDE SEQUENCE [LARGE SCALE GENOMIC DNA]</scope>
    <source>
        <strain evidence="4 5">CCBAU 51757</strain>
    </source>
</reference>
<dbReference type="SUPFAM" id="SSF52172">
    <property type="entry name" value="CheY-like"/>
    <property type="match status" value="1"/>
</dbReference>
<dbReference type="RefSeq" id="WP_128916098.1">
    <property type="nucleotide sequence ID" value="NZ_LBJQ01000003.1"/>
</dbReference>
<comment type="caution">
    <text evidence="4">The sequence shown here is derived from an EMBL/GenBank/DDBJ whole genome shotgun (WGS) entry which is preliminary data.</text>
</comment>
<name>A0A4V1L3P0_9BRAD</name>
<dbReference type="Gene3D" id="3.20.20.450">
    <property type="entry name" value="EAL domain"/>
    <property type="match status" value="1"/>
</dbReference>
<keyword evidence="5" id="KW-1185">Reference proteome</keyword>
<sequence length="404" mass="44790">MDNVIGEIAGTRLKTFGRRKMTPRVCVVDNKRHLRAFMSEVLEDLGFVTSECGSASELQAILTADLPDLVLLGIAADRLEPGQFLEVLVREAFEGKVLAVGARDSIILKAVQQVGEEYGLGMLPPLTTPFAAETLRERVKMLLPEAPVPSPVVHVGEALHGGWLELWYQSKIDARSLVRRGAEAKVRLRHPTWGVVRPAHFLPEGHDPHFCDLSEFVIERALQDWHYLLEQQSAVDLAINLPAPYLRKPRAVSDLCRRMPMHPAFGGLTIEIASDEAINDLDFLAEIAREMSFYNIGLSIDNLGANWPELMGLDRLPFIKLKADRQFVAGCGKDRLKRTVCRHIVELAQHYGARAVAEGIESGADLAAASKLGFDLVQGYLFGKPMPLKKFAQTALTPTMMQQE</sequence>
<dbReference type="InterPro" id="IPR035919">
    <property type="entry name" value="EAL_sf"/>
</dbReference>
<dbReference type="InterPro" id="IPR011006">
    <property type="entry name" value="CheY-like_superfamily"/>
</dbReference>
<dbReference type="Gene3D" id="3.40.50.2300">
    <property type="match status" value="1"/>
</dbReference>
<dbReference type="InterPro" id="IPR050706">
    <property type="entry name" value="Cyclic-di-GMP_PDE-like"/>
</dbReference>